<feature type="compositionally biased region" description="Basic and acidic residues" evidence="1">
    <location>
        <begin position="666"/>
        <end position="675"/>
    </location>
</feature>
<evidence type="ECO:0000256" key="2">
    <source>
        <dbReference type="SAM" id="Phobius"/>
    </source>
</evidence>
<organism evidence="3 4">
    <name type="scientific">Coccomyxa subellipsoidea</name>
    <dbReference type="NCBI Taxonomy" id="248742"/>
    <lineage>
        <taxon>Eukaryota</taxon>
        <taxon>Viridiplantae</taxon>
        <taxon>Chlorophyta</taxon>
        <taxon>core chlorophytes</taxon>
        <taxon>Trebouxiophyceae</taxon>
        <taxon>Trebouxiophyceae incertae sedis</taxon>
        <taxon>Coccomyxaceae</taxon>
        <taxon>Coccomyxa</taxon>
    </lineage>
</organism>
<keyword evidence="2" id="KW-0812">Transmembrane</keyword>
<accession>A0ABR2YLI0</accession>
<keyword evidence="2" id="KW-0472">Membrane</keyword>
<protein>
    <submittedName>
        <fullName evidence="3">Uncharacterized protein</fullName>
    </submittedName>
</protein>
<evidence type="ECO:0000313" key="4">
    <source>
        <dbReference type="Proteomes" id="UP001491310"/>
    </source>
</evidence>
<evidence type="ECO:0000256" key="1">
    <source>
        <dbReference type="SAM" id="MobiDB-lite"/>
    </source>
</evidence>
<evidence type="ECO:0000313" key="3">
    <source>
        <dbReference type="EMBL" id="KAK9907718.1"/>
    </source>
</evidence>
<feature type="region of interest" description="Disordered" evidence="1">
    <location>
        <begin position="92"/>
        <end position="117"/>
    </location>
</feature>
<gene>
    <name evidence="3" type="ORF">WJX75_008748</name>
</gene>
<feature type="region of interest" description="Disordered" evidence="1">
    <location>
        <begin position="655"/>
        <end position="675"/>
    </location>
</feature>
<keyword evidence="4" id="KW-1185">Reference proteome</keyword>
<dbReference type="EMBL" id="JALJOT010000009">
    <property type="protein sequence ID" value="KAK9907718.1"/>
    <property type="molecule type" value="Genomic_DNA"/>
</dbReference>
<dbReference type="Proteomes" id="UP001491310">
    <property type="component" value="Unassembled WGS sequence"/>
</dbReference>
<keyword evidence="2" id="KW-1133">Transmembrane helix</keyword>
<comment type="caution">
    <text evidence="3">The sequence shown here is derived from an EMBL/GenBank/DDBJ whole genome shotgun (WGS) entry which is preliminary data.</text>
</comment>
<reference evidence="3 4" key="1">
    <citation type="journal article" date="2024" name="Nat. Commun.">
        <title>Phylogenomics reveals the evolutionary origins of lichenization in chlorophyte algae.</title>
        <authorList>
            <person name="Puginier C."/>
            <person name="Libourel C."/>
            <person name="Otte J."/>
            <person name="Skaloud P."/>
            <person name="Haon M."/>
            <person name="Grisel S."/>
            <person name="Petersen M."/>
            <person name="Berrin J.G."/>
            <person name="Delaux P.M."/>
            <person name="Dal Grande F."/>
            <person name="Keller J."/>
        </authorList>
    </citation>
    <scope>NUCLEOTIDE SEQUENCE [LARGE SCALE GENOMIC DNA]</scope>
    <source>
        <strain evidence="3 4">SAG 216-7</strain>
    </source>
</reference>
<feature type="compositionally biased region" description="Low complexity" evidence="1">
    <location>
        <begin position="655"/>
        <end position="665"/>
    </location>
</feature>
<feature type="compositionally biased region" description="Low complexity" evidence="1">
    <location>
        <begin position="92"/>
        <end position="105"/>
    </location>
</feature>
<feature type="transmembrane region" description="Helical" evidence="2">
    <location>
        <begin position="617"/>
        <end position="642"/>
    </location>
</feature>
<sequence>MSTSSECSCSSRSIYRDSGAARVLLFAFLVVSAPFCKAQVQVLDGAGFGAYSGQLIPTGRVVQLVSQPQVFSADQPSGIIASNPYAALLAAAQQAQQDQPAQQDPYGDSRSFAESQAASLLANQEPDAQTISADQELADQQASAELASKLFQGISNLTSTLAQRYSQAASEKANATATLGQTAQKSQPGDAIADMPDAIAEERKAIAQVTQPSNMFQTGDDSSLASQQPSLTVVKVEQSSAEPNVRHVEVMTLQKKHKVAAAVKPLATRPEDARLEAAAAPAGAVQSAPAPVQAPAAQPSFEPAGPLKVFQQKREDKSFEKRAEETLRRIAAGPASNVEVISAPDIVPAGGAQAALAPNDMRTLVAKHKGKKAAAAVAAAPADGLQSIQVNRKYGGDSLGAQIAEAAAAPAQPREAALAKAAFGNGPIVMQQLLAVTHPAVIWQSHLLDITPAQWPSYKDSYISGIAQGANVDQSQVTIVSVTSASTVTVNTQITYPNDDTAAAKELTTSLKDAQGAPVYIPNFGQVQVSDISQLDAPAVPQFSSSQVSWTGTSAAALGPATPSSYAPALQPGASLGVAATTQQSLSTLQQQQTPATDPSAVPQVKRQDKVYNNNGLPLGAAIAIPLGVVAIVALLLVAAHYQRKSTERLTKSLLSDPAAASSLKARSDTNDTEA</sequence>
<name>A0ABR2YLI0_9CHLO</name>
<proteinExistence type="predicted"/>